<name>A0A3B0YQG4_9ZZZZ</name>
<dbReference type="EMBL" id="UOFL01000170">
    <property type="protein sequence ID" value="VAW78940.1"/>
    <property type="molecule type" value="Genomic_DNA"/>
</dbReference>
<proteinExistence type="predicted"/>
<dbReference type="AlphaFoldDB" id="A0A3B0YQG4"/>
<evidence type="ECO:0000313" key="1">
    <source>
        <dbReference type="EMBL" id="VAW78940.1"/>
    </source>
</evidence>
<accession>A0A3B0YQG4</accession>
<sequence>MKSNHGFRPSELEAIRERGLSEQLHQWNDIVRRGIPKIRNPSISQRLNQSIPIVYSSVTAYFRSRDMTLEGNSILKLLTEFKSISDSGLEQYISKIEFFMLGLISATKSLQIAPAARERRDG</sequence>
<protein>
    <submittedName>
        <fullName evidence="1">Uncharacterized protein</fullName>
    </submittedName>
</protein>
<reference evidence="1" key="1">
    <citation type="submission" date="2018-06" db="EMBL/GenBank/DDBJ databases">
        <authorList>
            <person name="Zhirakovskaya E."/>
        </authorList>
    </citation>
    <scope>NUCLEOTIDE SEQUENCE</scope>
</reference>
<organism evidence="1">
    <name type="scientific">hydrothermal vent metagenome</name>
    <dbReference type="NCBI Taxonomy" id="652676"/>
    <lineage>
        <taxon>unclassified sequences</taxon>
        <taxon>metagenomes</taxon>
        <taxon>ecological metagenomes</taxon>
    </lineage>
</organism>
<gene>
    <name evidence="1" type="ORF">MNBD_GAMMA12-3236</name>
</gene>